<dbReference type="Proteomes" id="UP000245081">
    <property type="component" value="Unassembled WGS sequence"/>
</dbReference>
<comment type="caution">
    <text evidence="1">The sequence shown here is derived from an EMBL/GenBank/DDBJ whole genome shotgun (WGS) entry which is preliminary data.</text>
</comment>
<dbReference type="AlphaFoldDB" id="A0A2R5F7Y0"/>
<accession>A0A2R5F7Y0</accession>
<protein>
    <submittedName>
        <fullName evidence="1">Uncharacterized protein</fullName>
    </submittedName>
</protein>
<gene>
    <name evidence="1" type="ORF">NMK_1949</name>
</gene>
<reference evidence="1 2" key="1">
    <citation type="journal article" date="2018" name="Environ. Microbiol.">
        <title>Isolation and genomic characterization of Novimethylophilus kurashikiensis gen. nov. sp. nov., a new lanthanide-dependent methylotrophic species of Methylophilaceae.</title>
        <authorList>
            <person name="Lv H."/>
            <person name="Sahin N."/>
            <person name="Tani A."/>
        </authorList>
    </citation>
    <scope>NUCLEOTIDE SEQUENCE [LARGE SCALE GENOMIC DNA]</scope>
    <source>
        <strain evidence="1 2">La2-4</strain>
    </source>
</reference>
<evidence type="ECO:0000313" key="2">
    <source>
        <dbReference type="Proteomes" id="UP000245081"/>
    </source>
</evidence>
<keyword evidence="2" id="KW-1185">Reference proteome</keyword>
<organism evidence="1 2">
    <name type="scientific">Novimethylophilus kurashikiensis</name>
    <dbReference type="NCBI Taxonomy" id="1825523"/>
    <lineage>
        <taxon>Bacteria</taxon>
        <taxon>Pseudomonadati</taxon>
        <taxon>Pseudomonadota</taxon>
        <taxon>Betaproteobacteria</taxon>
        <taxon>Nitrosomonadales</taxon>
        <taxon>Methylophilaceae</taxon>
        <taxon>Novimethylophilus</taxon>
    </lineage>
</organism>
<dbReference type="EMBL" id="BDOQ01000007">
    <property type="protein sequence ID" value="GBG14350.1"/>
    <property type="molecule type" value="Genomic_DNA"/>
</dbReference>
<name>A0A2R5F7Y0_9PROT</name>
<proteinExistence type="predicted"/>
<sequence>MYYGLHDLHPAVVELNHLRERVSALEAALGRPFIVERGPWSVDASGSHLESNDFTHDVRLRIIGDFSDEAQRRVYAEEIARRLNLASETA</sequence>
<evidence type="ECO:0000313" key="1">
    <source>
        <dbReference type="EMBL" id="GBG14350.1"/>
    </source>
</evidence>
<dbReference type="RefSeq" id="WP_109015543.1">
    <property type="nucleotide sequence ID" value="NZ_BDOQ01000007.1"/>
</dbReference>